<evidence type="ECO:0000313" key="4">
    <source>
        <dbReference type="Proteomes" id="UP000281553"/>
    </source>
</evidence>
<dbReference type="EMBL" id="UYRU01047470">
    <property type="protein sequence ID" value="VDN09643.1"/>
    <property type="molecule type" value="Genomic_DNA"/>
</dbReference>
<keyword evidence="1" id="KW-0175">Coiled coil</keyword>
<reference evidence="3 4" key="1">
    <citation type="submission" date="2018-11" db="EMBL/GenBank/DDBJ databases">
        <authorList>
            <consortium name="Pathogen Informatics"/>
        </authorList>
    </citation>
    <scope>NUCLEOTIDE SEQUENCE [LARGE SCALE GENOMIC DNA]</scope>
</reference>
<evidence type="ECO:0000256" key="1">
    <source>
        <dbReference type="SAM" id="Coils"/>
    </source>
</evidence>
<gene>
    <name evidence="3" type="ORF">DILT_LOCUS5474</name>
</gene>
<name>A0A3P7LG47_DIBLA</name>
<protein>
    <submittedName>
        <fullName evidence="3">Uncharacterized protein</fullName>
    </submittedName>
</protein>
<accession>A0A3P7LG47</accession>
<feature type="region of interest" description="Disordered" evidence="2">
    <location>
        <begin position="178"/>
        <end position="219"/>
    </location>
</feature>
<organism evidence="3 4">
    <name type="scientific">Dibothriocephalus latus</name>
    <name type="common">Fish tapeworm</name>
    <name type="synonym">Diphyllobothrium latum</name>
    <dbReference type="NCBI Taxonomy" id="60516"/>
    <lineage>
        <taxon>Eukaryota</taxon>
        <taxon>Metazoa</taxon>
        <taxon>Spiralia</taxon>
        <taxon>Lophotrochozoa</taxon>
        <taxon>Platyhelminthes</taxon>
        <taxon>Cestoda</taxon>
        <taxon>Eucestoda</taxon>
        <taxon>Diphyllobothriidea</taxon>
        <taxon>Diphyllobothriidae</taxon>
        <taxon>Dibothriocephalus</taxon>
    </lineage>
</organism>
<dbReference type="InterPro" id="IPR040171">
    <property type="entry name" value="USBP1-like"/>
</dbReference>
<dbReference type="OrthoDB" id="6256369at2759"/>
<evidence type="ECO:0000313" key="3">
    <source>
        <dbReference type="EMBL" id="VDN09643.1"/>
    </source>
</evidence>
<sequence length="403" mass="45011">MHDLRNTYPELYSFMLQTGNKIESPESSTKNSDSSWTNTAFAKVEASFESDSDVAFAQFFGIHDSSNSLLTIRRAMSSIFNCLNAVHVQKTSKLRMEIRDLCCRLQGLQASREQDQHEIYRLQRERDRFRRELAHQAARYEDRITELHSVLAELKRKMERPNAVVDVGMAVQDLVEVSDDDDVGDVDHEDVEDDVNDDQVDGGNTGKQDQQKEQNASRNHLPLLSDWENNGVAAAVDSFGSLVEFSYSTLIANGANMAGGLIHSEPEDLMTSHNSIASGNASLEAQSCLAQSSIIDGNDHATKSLHNWLYSRLFVSEHNEISEFLHSVVVTWQRFVVKIFGHRQCVRVSHRIVRPDSAIGNYCGASEADKKMCVCASSLIIAAVVTASNPINLVTSYRGPQRK</sequence>
<keyword evidence="4" id="KW-1185">Reference proteome</keyword>
<dbReference type="PANTHER" id="PTHR23347:SF6">
    <property type="entry name" value="FI17904P1"/>
    <property type="match status" value="1"/>
</dbReference>
<feature type="compositionally biased region" description="Acidic residues" evidence="2">
    <location>
        <begin position="178"/>
        <end position="200"/>
    </location>
</feature>
<dbReference type="AlphaFoldDB" id="A0A3P7LG47"/>
<proteinExistence type="predicted"/>
<dbReference type="Proteomes" id="UP000281553">
    <property type="component" value="Unassembled WGS sequence"/>
</dbReference>
<evidence type="ECO:0000256" key="2">
    <source>
        <dbReference type="SAM" id="MobiDB-lite"/>
    </source>
</evidence>
<feature type="coiled-coil region" evidence="1">
    <location>
        <begin position="105"/>
        <end position="157"/>
    </location>
</feature>
<dbReference type="PANTHER" id="PTHR23347">
    <property type="entry name" value="COLORECTAL MUTANT CANCER PROTEIN MCC PROTEIN -RELATED"/>
    <property type="match status" value="1"/>
</dbReference>